<gene>
    <name evidence="1" type="primary">46</name>
    <name evidence="1" type="ORF">WILDE_46</name>
</gene>
<sequence length="78" mass="8540">MTSELPTVGRLPDPWGWHVGRSFTGTLLEDHCPCGKAPCGLVDTTLVDPECIQHAWTAGKTIRQGHQPQDCKGKNDDQ</sequence>
<accession>A0A0U4B7U4</accession>
<name>A0A0U4B7U4_9CAUD</name>
<proteinExistence type="predicted"/>
<protein>
    <submittedName>
        <fullName evidence="1">Uncharacterized protein</fullName>
    </submittedName>
</protein>
<evidence type="ECO:0000313" key="2">
    <source>
        <dbReference type="Proteomes" id="UP000225045"/>
    </source>
</evidence>
<dbReference type="Proteomes" id="UP000225045">
    <property type="component" value="Segment"/>
</dbReference>
<evidence type="ECO:0000313" key="1">
    <source>
        <dbReference type="EMBL" id="ALY10830.1"/>
    </source>
</evidence>
<organism evidence="1 2">
    <name type="scientific">Arthrobacter phage Wilde</name>
    <dbReference type="NCBI Taxonomy" id="1772323"/>
    <lineage>
        <taxon>Viruses</taxon>
        <taxon>Duplodnaviria</taxon>
        <taxon>Heunggongvirae</taxon>
        <taxon>Uroviricota</taxon>
        <taxon>Caudoviricetes</taxon>
        <taxon>Tankvirus</taxon>
        <taxon>Tankvirus tank</taxon>
    </lineage>
</organism>
<reference evidence="1 2" key="1">
    <citation type="submission" date="2015-11" db="EMBL/GenBank/DDBJ databases">
        <authorList>
            <person name="Menninger J.E."/>
            <person name="Lamey M.E."/>
            <person name="Lindemann J.M."/>
            <person name="Martynyuk T."/>
            <person name="Mele F.E."/>
            <person name="Nabua C.T."/>
            <person name="Napoli C.K."/>
            <person name="Santiago L.M."/>
            <person name="Sweetman A.T."/>
            <person name="Weinstein J.L."/>
            <person name="Barrett N.A."/>
            <person name="Buerkert T.R."/>
            <person name="Cautela J.A."/>
            <person name="Egan M.S."/>
            <person name="Erb J.E."/>
            <person name="Garrigan K.E."/>
            <person name="Hagan D.J."/>
            <person name="Hartwell M.C."/>
            <person name="Hyduchak K.M."/>
            <person name="Jacob A.E."/>
            <person name="DeNigris D.M."/>
            <person name="London S.C."/>
            <person name="King-Smith C."/>
            <person name="Lee-Soety J.Y."/>
            <person name="Bradley K.W."/>
            <person name="Asai D.J."/>
            <person name="Bowman C.A."/>
            <person name="Russell D.A."/>
            <person name="Pope W.H."/>
            <person name="Jacobs-Sera D."/>
            <person name="Hendrix R.W."/>
            <person name="Hatfull G.F."/>
        </authorList>
    </citation>
    <scope>NUCLEOTIDE SEQUENCE [LARGE SCALE GENOMIC DNA]</scope>
</reference>
<dbReference type="EMBL" id="KU160673">
    <property type="protein sequence ID" value="ALY10830.1"/>
    <property type="molecule type" value="Genomic_DNA"/>
</dbReference>